<evidence type="ECO:0000313" key="5">
    <source>
        <dbReference type="EMBL" id="KAK6737612.1"/>
    </source>
</evidence>
<dbReference type="InterPro" id="IPR042099">
    <property type="entry name" value="ANL_N_sf"/>
</dbReference>
<protein>
    <recommendedName>
        <fullName evidence="7">AMP-binding enzyme</fullName>
    </recommendedName>
</protein>
<organism evidence="5 6">
    <name type="scientific">Necator americanus</name>
    <name type="common">Human hookworm</name>
    <dbReference type="NCBI Taxonomy" id="51031"/>
    <lineage>
        <taxon>Eukaryota</taxon>
        <taxon>Metazoa</taxon>
        <taxon>Ecdysozoa</taxon>
        <taxon>Nematoda</taxon>
        <taxon>Chromadorea</taxon>
        <taxon>Rhabditida</taxon>
        <taxon>Rhabditina</taxon>
        <taxon>Rhabditomorpha</taxon>
        <taxon>Strongyloidea</taxon>
        <taxon>Ancylostomatidae</taxon>
        <taxon>Bunostominae</taxon>
        <taxon>Necator</taxon>
    </lineage>
</organism>
<evidence type="ECO:0000259" key="4">
    <source>
        <dbReference type="Pfam" id="PF13193"/>
    </source>
</evidence>
<keyword evidence="6" id="KW-1185">Reference proteome</keyword>
<dbReference type="PANTHER" id="PTHR24096:SF422">
    <property type="entry name" value="BCDNA.GH02901"/>
    <property type="match status" value="1"/>
</dbReference>
<dbReference type="Proteomes" id="UP001303046">
    <property type="component" value="Unassembled WGS sequence"/>
</dbReference>
<dbReference type="PANTHER" id="PTHR24096">
    <property type="entry name" value="LONG-CHAIN-FATTY-ACID--COA LIGASE"/>
    <property type="match status" value="1"/>
</dbReference>
<feature type="domain" description="AMP-binding enzyme C-terminal" evidence="4">
    <location>
        <begin position="469"/>
        <end position="544"/>
    </location>
</feature>
<dbReference type="Pfam" id="PF00501">
    <property type="entry name" value="AMP-binding"/>
    <property type="match status" value="1"/>
</dbReference>
<proteinExistence type="predicted"/>
<sequence>MIESDYPPAPLANEPYHETLLRAIKQHIETGKNKIAFINGDKPGETTTFKQVYDNAYSVAAFLYSKGFGKDVACTVTPNLWQYSSFFLGVSLRGGAISGASALFTDYELQRQFVDSGAKVVLTCEDYLEKVLKAVKQSPNVEVVIYIPKGDDHPLPDGVISWNEVVKSQYSNNIPKPNVDLDKDVIMLPYSSGTTGPPKGVMLSHRNFGTMINIYKQHEAAHIMPLIADDWDYEKENIMLFLPFYHGYGFSLMNLTLLQGSAGIVFTHFDPHKFCRAIQDHKVRFLPIVPPIMVFLAKHPVCDQYDLSSVKLIVCGAAPAGKDICEELSKKYSNIKYIQQVKVFYHFMKPHVVVGYGLTECTMASHLPDLKNNVPFGSVGKISPNLCLKIIDPSTEKEVPPGMSGEICIKGPTVMLGYLGRPDATNSTIKNGWLHTGDIGYVDEYRNLFIVDRLKELIKVKGLQVAPAELEDLLLSHPLIRDAAVIGIPDERAGELPRAFIVRASDSLTEEDVKNWVKEKVSPYKQLAGGVEFLREIPKSAAGKILRRVLRERVTSKL</sequence>
<dbReference type="PROSITE" id="PS00455">
    <property type="entry name" value="AMP_BINDING"/>
    <property type="match status" value="1"/>
</dbReference>
<evidence type="ECO:0000256" key="1">
    <source>
        <dbReference type="ARBA" id="ARBA00004275"/>
    </source>
</evidence>
<dbReference type="InterPro" id="IPR000873">
    <property type="entry name" value="AMP-dep_synth/lig_dom"/>
</dbReference>
<evidence type="ECO:0008006" key="7">
    <source>
        <dbReference type="Google" id="ProtNLM"/>
    </source>
</evidence>
<name>A0ABR1CGP7_NECAM</name>
<dbReference type="InterPro" id="IPR025110">
    <property type="entry name" value="AMP-bd_C"/>
</dbReference>
<dbReference type="InterPro" id="IPR045851">
    <property type="entry name" value="AMP-bd_C_sf"/>
</dbReference>
<comment type="subcellular location">
    <subcellularLocation>
        <location evidence="1">Peroxisome</location>
    </subcellularLocation>
</comment>
<evidence type="ECO:0000259" key="3">
    <source>
        <dbReference type="Pfam" id="PF00501"/>
    </source>
</evidence>
<dbReference type="SUPFAM" id="SSF56801">
    <property type="entry name" value="Acetyl-CoA synthetase-like"/>
    <property type="match status" value="1"/>
</dbReference>
<dbReference type="CDD" id="cd05911">
    <property type="entry name" value="Firefly_Luc_like"/>
    <property type="match status" value="1"/>
</dbReference>
<evidence type="ECO:0000256" key="2">
    <source>
        <dbReference type="ARBA" id="ARBA00023140"/>
    </source>
</evidence>
<dbReference type="Gene3D" id="3.40.50.12780">
    <property type="entry name" value="N-terminal domain of ligase-like"/>
    <property type="match status" value="1"/>
</dbReference>
<dbReference type="EMBL" id="JAVFWL010000002">
    <property type="protein sequence ID" value="KAK6737612.1"/>
    <property type="molecule type" value="Genomic_DNA"/>
</dbReference>
<dbReference type="InterPro" id="IPR020845">
    <property type="entry name" value="AMP-binding_CS"/>
</dbReference>
<dbReference type="Gene3D" id="3.30.300.30">
    <property type="match status" value="1"/>
</dbReference>
<accession>A0ABR1CGP7</accession>
<reference evidence="5 6" key="1">
    <citation type="submission" date="2023-08" db="EMBL/GenBank/DDBJ databases">
        <title>A Necator americanus chromosomal reference genome.</title>
        <authorList>
            <person name="Ilik V."/>
            <person name="Petrzelkova K.J."/>
            <person name="Pardy F."/>
            <person name="Fuh T."/>
            <person name="Niatou-Singa F.S."/>
            <person name="Gouil Q."/>
            <person name="Baker L."/>
            <person name="Ritchie M.E."/>
            <person name="Jex A.R."/>
            <person name="Gazzola D."/>
            <person name="Li H."/>
            <person name="Toshio Fujiwara R."/>
            <person name="Zhan B."/>
            <person name="Aroian R.V."/>
            <person name="Pafco B."/>
            <person name="Schwarz E.M."/>
        </authorList>
    </citation>
    <scope>NUCLEOTIDE SEQUENCE [LARGE SCALE GENOMIC DNA]</scope>
    <source>
        <strain evidence="5 6">Aroian</strain>
        <tissue evidence="5">Whole animal</tissue>
    </source>
</reference>
<feature type="domain" description="AMP-dependent synthetase/ligase" evidence="3">
    <location>
        <begin position="26"/>
        <end position="419"/>
    </location>
</feature>
<comment type="caution">
    <text evidence="5">The sequence shown here is derived from an EMBL/GenBank/DDBJ whole genome shotgun (WGS) entry which is preliminary data.</text>
</comment>
<evidence type="ECO:0000313" key="6">
    <source>
        <dbReference type="Proteomes" id="UP001303046"/>
    </source>
</evidence>
<gene>
    <name evidence="5" type="primary">Necator_chrII.g7783</name>
    <name evidence="5" type="ORF">RB195_019989</name>
</gene>
<keyword evidence="2" id="KW-0576">Peroxisome</keyword>
<dbReference type="Pfam" id="PF13193">
    <property type="entry name" value="AMP-binding_C"/>
    <property type="match status" value="1"/>
</dbReference>